<comment type="caution">
    <text evidence="1">The sequence shown here is derived from an EMBL/GenBank/DDBJ whole genome shotgun (WGS) entry which is preliminary data.</text>
</comment>
<protein>
    <submittedName>
        <fullName evidence="1">DUF4411 family protein</fullName>
    </submittedName>
</protein>
<organism evidence="1">
    <name type="scientific">Caldilineaceae bacterium SB0661_bin_32</name>
    <dbReference type="NCBI Taxonomy" id="2605255"/>
    <lineage>
        <taxon>Bacteria</taxon>
        <taxon>Bacillati</taxon>
        <taxon>Chloroflexota</taxon>
        <taxon>Caldilineae</taxon>
        <taxon>Caldilineales</taxon>
        <taxon>Caldilineaceae</taxon>
    </lineage>
</organism>
<gene>
    <name evidence="1" type="ORF">F4X14_17025</name>
</gene>
<dbReference type="CDD" id="cd18711">
    <property type="entry name" value="PIN_VapC-like_DUF411"/>
    <property type="match status" value="1"/>
</dbReference>
<sequence>MVVQARGGRVTVYVFDSGPLIDLFRHYYRERFPSLWENFDGMIEDGRITSTREVSNEVEGYGDELAEWAKQNRRKVFVTPTVTELEAVRDIFSVGHFQEMIRKKERMRGRPVADPFVIARARCLDNGCAVTTERHTPNAPKIPNVCEYFGVDWTNLEGFMEREQWRF</sequence>
<name>A0A6B1D9K4_9CHLR</name>
<accession>A0A6B1D9K4</accession>
<dbReference type="EMBL" id="VXMH01000094">
    <property type="protein sequence ID" value="MYC96671.1"/>
    <property type="molecule type" value="Genomic_DNA"/>
</dbReference>
<proteinExistence type="predicted"/>
<dbReference type="AlphaFoldDB" id="A0A6B1D9K4"/>
<reference evidence="1" key="1">
    <citation type="submission" date="2019-09" db="EMBL/GenBank/DDBJ databases">
        <title>Characterisation of the sponge microbiome using genome-centric metagenomics.</title>
        <authorList>
            <person name="Engelberts J.P."/>
            <person name="Robbins S.J."/>
            <person name="De Goeij J.M."/>
            <person name="Aranda M."/>
            <person name="Bell S.C."/>
            <person name="Webster N.S."/>
        </authorList>
    </citation>
    <scope>NUCLEOTIDE SEQUENCE</scope>
    <source>
        <strain evidence="1">SB0661_bin_32</strain>
    </source>
</reference>
<evidence type="ECO:0000313" key="1">
    <source>
        <dbReference type="EMBL" id="MYC96671.1"/>
    </source>
</evidence>
<dbReference type="InterPro" id="IPR016541">
    <property type="entry name" value="UCP008505"/>
</dbReference>
<dbReference type="Pfam" id="PF14367">
    <property type="entry name" value="DUF4411"/>
    <property type="match status" value="1"/>
</dbReference>
<dbReference type="PIRSF" id="PIRSF008505">
    <property type="entry name" value="UCP008505"/>
    <property type="match status" value="1"/>
</dbReference>